<dbReference type="PANTHER" id="PTHR30185:SF18">
    <property type="entry name" value="TRANSCRIPTIONAL REGULATOR MTLR"/>
    <property type="match status" value="1"/>
</dbReference>
<dbReference type="Gene3D" id="1.10.10.10">
    <property type="entry name" value="Winged helix-like DNA-binding domain superfamily/Winged helix DNA-binding domain"/>
    <property type="match status" value="2"/>
</dbReference>
<evidence type="ECO:0000313" key="5">
    <source>
        <dbReference type="Proteomes" id="UP000052258"/>
    </source>
</evidence>
<evidence type="ECO:0000256" key="2">
    <source>
        <dbReference type="ARBA" id="ARBA00023163"/>
    </source>
</evidence>
<name>A0A0J8GGT5_9LIST</name>
<dbReference type="RefSeq" id="WP_007477682.1">
    <property type="nucleotide sequence ID" value="NZ_KQ130614.1"/>
</dbReference>
<dbReference type="Pfam" id="PF05043">
    <property type="entry name" value="Mga"/>
    <property type="match status" value="1"/>
</dbReference>
<evidence type="ECO:0000313" key="4">
    <source>
        <dbReference type="EMBL" id="KMT59948.1"/>
    </source>
</evidence>
<comment type="caution">
    <text evidence="4">The sequence shown here is derived from an EMBL/GenBank/DDBJ whole genome shotgun (WGS) entry which is preliminary data.</text>
</comment>
<dbReference type="Proteomes" id="UP000052258">
    <property type="component" value="Unassembled WGS sequence"/>
</dbReference>
<keyword evidence="1" id="KW-0805">Transcription regulation</keyword>
<proteinExistence type="predicted"/>
<reference evidence="4 5" key="1">
    <citation type="journal article" date="2015" name="Genome Biol. Evol.">
        <title>Comparative Genomics of Listeria Sensu Lato: Genus-Wide Differences in Evolutionary Dynamics and the Progressive Gain of Complex, Potentially Pathogenicity-Related Traits through Lateral Gene Transfer.</title>
        <authorList>
            <person name="Chiara M."/>
            <person name="Caruso M."/>
            <person name="D'Erchia A.M."/>
            <person name="Manzari C."/>
            <person name="Fraccalvieri R."/>
            <person name="Goffredo E."/>
            <person name="Latorre L."/>
            <person name="Miccolupo A."/>
            <person name="Padalino I."/>
            <person name="Santagada G."/>
            <person name="Chiocco D."/>
            <person name="Pesole G."/>
            <person name="Horner D.S."/>
            <person name="Parisi A."/>
        </authorList>
    </citation>
    <scope>NUCLEOTIDE SEQUENCE [LARGE SCALE GENOMIC DNA]</scope>
    <source>
        <strain evidence="4 5">1991</strain>
    </source>
</reference>
<evidence type="ECO:0000259" key="3">
    <source>
        <dbReference type="Pfam" id="PF05043"/>
    </source>
</evidence>
<organism evidence="4 5">
    <name type="scientific">Listeria fleischmannii 1991</name>
    <dbReference type="NCBI Taxonomy" id="1430899"/>
    <lineage>
        <taxon>Bacteria</taxon>
        <taxon>Bacillati</taxon>
        <taxon>Bacillota</taxon>
        <taxon>Bacilli</taxon>
        <taxon>Bacillales</taxon>
        <taxon>Listeriaceae</taxon>
        <taxon>Listeria</taxon>
    </lineage>
</organism>
<dbReference type="PATRIC" id="fig|1430899.3.peg.1258"/>
<accession>A0A0J8GGT5</accession>
<evidence type="ECO:0000256" key="1">
    <source>
        <dbReference type="ARBA" id="ARBA00023015"/>
    </source>
</evidence>
<dbReference type="PANTHER" id="PTHR30185">
    <property type="entry name" value="CRYPTIC BETA-GLUCOSIDE BGL OPERON ANTITERMINATOR"/>
    <property type="match status" value="1"/>
</dbReference>
<dbReference type="AlphaFoldDB" id="A0A0J8GGT5"/>
<dbReference type="OrthoDB" id="2363170at2"/>
<feature type="domain" description="Mga helix-turn-helix" evidence="3">
    <location>
        <begin position="81"/>
        <end position="164"/>
    </location>
</feature>
<sequence>MDKLHFDLIVNKQLKRQIQIVTLLSNQRAPMKLEQISNELNTSARTTAEDLKQLQYILPENCMIKGINNVGYSLEWDASVNINQVVSKIAEKSHLYVIIDGLFNDKVQSVQDWAEELFISEKTLVRYLKNFKQILKRFNLKLSSTPLQIVGNEVDIRLFFFHYYFYASNSPFSVTPSLKDKDVIQDIFKAFKSSKIPIMLQENRAAYWAMVILQRIQYGYNVKLAKKNPVVQKMQQQVYYVKAKEIIKRILDDHNYQDVTENEIIFILISARDNTVYTDRLLEFKTTNIFEADEIEYLQNFFKTKLAIFPIKKGDIHEIIFYHINFIESYYALSHLSPGFQLNSYEMNEFIEKNHPFTFSKWIDILQKEPYFQKGIWENLEDIAVNLTMLTSTFTEIGNNKTHIVFALSGNSFYLNYIKHIAHELIHPSVKISYLYDQQISEEWLKENQVDILVHNFEIHPSFANVVNLHVSQIPSSQEWSMISKMVMDLSRAEMHERFDPYSDNIFLN</sequence>
<dbReference type="InterPro" id="IPR050661">
    <property type="entry name" value="BglG_antiterminators"/>
</dbReference>
<keyword evidence="2" id="KW-0804">Transcription</keyword>
<keyword evidence="5" id="KW-1185">Reference proteome</keyword>
<protein>
    <submittedName>
        <fullName evidence="4">Mga helix-turn-helix domain-containing protein</fullName>
    </submittedName>
</protein>
<gene>
    <name evidence="4" type="ORF">X560_1502</name>
</gene>
<dbReference type="EMBL" id="AZHO01000012">
    <property type="protein sequence ID" value="KMT59948.1"/>
    <property type="molecule type" value="Genomic_DNA"/>
</dbReference>
<dbReference type="InterPro" id="IPR007737">
    <property type="entry name" value="Mga_HTH"/>
</dbReference>
<dbReference type="InterPro" id="IPR036388">
    <property type="entry name" value="WH-like_DNA-bd_sf"/>
</dbReference>